<organism evidence="1 2">
    <name type="scientific">Xenoophorus captivus</name>
    <dbReference type="NCBI Taxonomy" id="1517983"/>
    <lineage>
        <taxon>Eukaryota</taxon>
        <taxon>Metazoa</taxon>
        <taxon>Chordata</taxon>
        <taxon>Craniata</taxon>
        <taxon>Vertebrata</taxon>
        <taxon>Euteleostomi</taxon>
        <taxon>Actinopterygii</taxon>
        <taxon>Neopterygii</taxon>
        <taxon>Teleostei</taxon>
        <taxon>Neoteleostei</taxon>
        <taxon>Acanthomorphata</taxon>
        <taxon>Ovalentaria</taxon>
        <taxon>Atherinomorphae</taxon>
        <taxon>Cyprinodontiformes</taxon>
        <taxon>Goodeidae</taxon>
        <taxon>Xenoophorus</taxon>
    </lineage>
</organism>
<evidence type="ECO:0000313" key="2">
    <source>
        <dbReference type="Proteomes" id="UP001434883"/>
    </source>
</evidence>
<sequence length="79" mass="8738">MEVFNLRAGSDLQTVLQFHSGNSWSVMDGWMELEMTYCSRLQHGGLLLGSTKLLCLHTEGSLHAGHMKPALEVFGCDTL</sequence>
<feature type="non-terminal residue" evidence="1">
    <location>
        <position position="79"/>
    </location>
</feature>
<gene>
    <name evidence="1" type="ORF">XENOCAPTIV_001527</name>
</gene>
<proteinExistence type="predicted"/>
<name>A0ABV0RVT3_9TELE</name>
<reference evidence="1 2" key="1">
    <citation type="submission" date="2021-06" db="EMBL/GenBank/DDBJ databases">
        <authorList>
            <person name="Palmer J.M."/>
        </authorList>
    </citation>
    <scope>NUCLEOTIDE SEQUENCE [LARGE SCALE GENOMIC DNA]</scope>
    <source>
        <strain evidence="1 2">XC_2019</strain>
        <tissue evidence="1">Muscle</tissue>
    </source>
</reference>
<comment type="caution">
    <text evidence="1">The sequence shown here is derived from an EMBL/GenBank/DDBJ whole genome shotgun (WGS) entry which is preliminary data.</text>
</comment>
<dbReference type="EMBL" id="JAHRIN010058930">
    <property type="protein sequence ID" value="MEQ2211447.1"/>
    <property type="molecule type" value="Genomic_DNA"/>
</dbReference>
<accession>A0ABV0RVT3</accession>
<dbReference type="Proteomes" id="UP001434883">
    <property type="component" value="Unassembled WGS sequence"/>
</dbReference>
<keyword evidence="2" id="KW-1185">Reference proteome</keyword>
<evidence type="ECO:0000313" key="1">
    <source>
        <dbReference type="EMBL" id="MEQ2211447.1"/>
    </source>
</evidence>
<protein>
    <submittedName>
        <fullName evidence="1">Uncharacterized protein</fullName>
    </submittedName>
</protein>